<sequence length="548" mass="61283">MRRSAWLVSSMLMVLLPQGCSWHGAAIGTGVAVTGLTFVASRMNPLYFGRHASRDSIEQLRAAPFDVRIAYLELDDQGWFYGKERPRAVLDEVSALADSGNVALLVFVHGWRHNLSKGDTDVRAFRETAFALGDLVNDRDFKALRFGASGDSNTTLVGIHVGWRGKMWPEMPVIPSARGKWSKVVNPFVSIANGLGVVASIPVYCTFWSRKSAAERIGHGDLGEFLGALDALYHRANRRSDRLMSMVVVGHSFGGQAVFDATRERIEANFSTAISKSMPDQGVHAGDWFYPDSVTAAQHPIDSIVRGFGDLVVLINPAIEAERYHRIDCLTRRLKYSPRQQPVMLTVSAENDKARLVFFPIGRFLSKFGSKTQKHSTQKDLMREALGSYEAQITHDLGLRDSTPDSVETARRSIVELPRKAPLPPANSVREERQQREEVGREIANQKRFEYHGKLPAGSSDSTIASIQQQIMLPSLDLKPRSQGRELVVAIPRAAARPGMPSKVMLADKRVIDGHSGFFRQEFIRWLALEVRRIQTVHFEDRKLERRK</sequence>
<dbReference type="EMBL" id="JABFRW010000155">
    <property type="protein sequence ID" value="NOT34915.1"/>
    <property type="molecule type" value="Genomic_DNA"/>
</dbReference>
<evidence type="ECO:0000313" key="1">
    <source>
        <dbReference type="EMBL" id="NOT34915.1"/>
    </source>
</evidence>
<proteinExistence type="predicted"/>
<reference evidence="1 2" key="1">
    <citation type="submission" date="2020-04" db="EMBL/GenBank/DDBJ databases">
        <title>Metagenomic profiling of ammonia- and methane-oxidizing microorganisms in a Dutch drinking water treatment plant.</title>
        <authorList>
            <person name="Poghosyan L."/>
            <person name="Leucker S."/>
        </authorList>
    </citation>
    <scope>NUCLEOTIDE SEQUENCE [LARGE SCALE GENOMIC DNA]</scope>
    <source>
        <strain evidence="1">S-RSF-IL-03</strain>
    </source>
</reference>
<accession>A0A849SS84</accession>
<dbReference type="AlphaFoldDB" id="A0A849SS84"/>
<organism evidence="1 2">
    <name type="scientific">Eiseniibacteriota bacterium</name>
    <dbReference type="NCBI Taxonomy" id="2212470"/>
    <lineage>
        <taxon>Bacteria</taxon>
        <taxon>Candidatus Eiseniibacteriota</taxon>
    </lineage>
</organism>
<dbReference type="Proteomes" id="UP000580839">
    <property type="component" value="Unassembled WGS sequence"/>
</dbReference>
<protein>
    <recommendedName>
        <fullName evidence="3">Alpha/beta hydrolase</fullName>
    </recommendedName>
</protein>
<gene>
    <name evidence="1" type="ORF">HOP12_12195</name>
</gene>
<comment type="caution">
    <text evidence="1">The sequence shown here is derived from an EMBL/GenBank/DDBJ whole genome shotgun (WGS) entry which is preliminary data.</text>
</comment>
<name>A0A849SS84_UNCEI</name>
<evidence type="ECO:0000313" key="2">
    <source>
        <dbReference type="Proteomes" id="UP000580839"/>
    </source>
</evidence>
<evidence type="ECO:0008006" key="3">
    <source>
        <dbReference type="Google" id="ProtNLM"/>
    </source>
</evidence>